<comment type="similarity">
    <text evidence="1">Belongs to the LysR transcriptional regulatory family.</text>
</comment>
<dbReference type="PANTHER" id="PTHR30419">
    <property type="entry name" value="HTH-TYPE TRANSCRIPTIONAL REGULATOR YBHD"/>
    <property type="match status" value="1"/>
</dbReference>
<dbReference type="SUPFAM" id="SSF46785">
    <property type="entry name" value="Winged helix' DNA-binding domain"/>
    <property type="match status" value="1"/>
</dbReference>
<evidence type="ECO:0000313" key="6">
    <source>
        <dbReference type="EMBL" id="AIJ44320.1"/>
    </source>
</evidence>
<dbReference type="Gene3D" id="1.10.10.10">
    <property type="entry name" value="Winged helix-like DNA-binding domain superfamily/Winged helix DNA-binding domain"/>
    <property type="match status" value="1"/>
</dbReference>
<dbReference type="EMBL" id="CP006704">
    <property type="protein sequence ID" value="AIJ44320.1"/>
    <property type="molecule type" value="Genomic_DNA"/>
</dbReference>
<proteinExistence type="inferred from homology"/>
<dbReference type="InterPro" id="IPR005119">
    <property type="entry name" value="LysR_subst-bd"/>
</dbReference>
<dbReference type="NCBIfam" id="NF008416">
    <property type="entry name" value="PRK11242.1"/>
    <property type="match status" value="1"/>
</dbReference>
<dbReference type="InterPro" id="IPR050950">
    <property type="entry name" value="HTH-type_LysR_regulators"/>
</dbReference>
<dbReference type="GO" id="GO:0005829">
    <property type="term" value="C:cytosol"/>
    <property type="evidence" value="ECO:0007669"/>
    <property type="project" value="TreeGrafter"/>
</dbReference>
<evidence type="ECO:0000256" key="3">
    <source>
        <dbReference type="ARBA" id="ARBA00023125"/>
    </source>
</evidence>
<dbReference type="FunFam" id="1.10.10.10:FF:000001">
    <property type="entry name" value="LysR family transcriptional regulator"/>
    <property type="match status" value="1"/>
</dbReference>
<dbReference type="Pfam" id="PF00126">
    <property type="entry name" value="HTH_1"/>
    <property type="match status" value="1"/>
</dbReference>
<organism evidence="6 7">
    <name type="scientific">Comamonas testosteroni TK102</name>
    <dbReference type="NCBI Taxonomy" id="1392005"/>
    <lineage>
        <taxon>Bacteria</taxon>
        <taxon>Pseudomonadati</taxon>
        <taxon>Pseudomonadota</taxon>
        <taxon>Betaproteobacteria</taxon>
        <taxon>Burkholderiales</taxon>
        <taxon>Comamonadaceae</taxon>
        <taxon>Comamonas</taxon>
    </lineage>
</organism>
<dbReference type="Gene3D" id="3.40.190.290">
    <property type="match status" value="1"/>
</dbReference>
<evidence type="ECO:0000256" key="4">
    <source>
        <dbReference type="ARBA" id="ARBA00023163"/>
    </source>
</evidence>
<evidence type="ECO:0000259" key="5">
    <source>
        <dbReference type="PROSITE" id="PS50931"/>
    </source>
</evidence>
<reference evidence="6 7" key="1">
    <citation type="journal article" date="2014" name="Genome Announc.">
        <title>Complete Genome Sequence of Polychlorinated Biphenyl Degrader Comamonas testosteroni TK102 (NBRC 109938).</title>
        <authorList>
            <person name="Fukuda K."/>
            <person name="Hosoyama A."/>
            <person name="Tsuchikane K."/>
            <person name="Ohji S."/>
            <person name="Yamazoe A."/>
            <person name="Fujita N."/>
            <person name="Shintani M."/>
            <person name="Kimbara K."/>
        </authorList>
    </citation>
    <scope>NUCLEOTIDE SEQUENCE [LARGE SCALE GENOMIC DNA]</scope>
    <source>
        <strain evidence="6">TK102</strain>
    </source>
</reference>
<dbReference type="InterPro" id="IPR036390">
    <property type="entry name" value="WH_DNA-bd_sf"/>
</dbReference>
<dbReference type="AlphaFoldDB" id="A0A076PL03"/>
<evidence type="ECO:0000313" key="7">
    <source>
        <dbReference type="Proteomes" id="UP000028782"/>
    </source>
</evidence>
<protein>
    <submittedName>
        <fullName evidence="6">LysR family transcriptional regulator</fullName>
    </submittedName>
</protein>
<dbReference type="PRINTS" id="PR00039">
    <property type="entry name" value="HTHLYSR"/>
</dbReference>
<dbReference type="GO" id="GO:0003700">
    <property type="term" value="F:DNA-binding transcription factor activity"/>
    <property type="evidence" value="ECO:0007669"/>
    <property type="project" value="InterPro"/>
</dbReference>
<dbReference type="PROSITE" id="PS50931">
    <property type="entry name" value="HTH_LYSR"/>
    <property type="match status" value="1"/>
</dbReference>
<dbReference type="SUPFAM" id="SSF53850">
    <property type="entry name" value="Periplasmic binding protein-like II"/>
    <property type="match status" value="1"/>
</dbReference>
<gene>
    <name evidence="6" type="ORF">O987_00605</name>
</gene>
<dbReference type="KEGG" id="ctes:O987_00605"/>
<feature type="domain" description="HTH lysR-type" evidence="5">
    <location>
        <begin position="14"/>
        <end position="71"/>
    </location>
</feature>
<keyword evidence="3" id="KW-0238">DNA-binding</keyword>
<keyword evidence="4" id="KW-0804">Transcription</keyword>
<evidence type="ECO:0000256" key="2">
    <source>
        <dbReference type="ARBA" id="ARBA00023015"/>
    </source>
</evidence>
<dbReference type="HOGENOM" id="CLU_039613_6_0_4"/>
<dbReference type="InterPro" id="IPR000847">
    <property type="entry name" value="LysR_HTH_N"/>
</dbReference>
<dbReference type="Pfam" id="PF03466">
    <property type="entry name" value="LysR_substrate"/>
    <property type="match status" value="1"/>
</dbReference>
<name>A0A076PL03_COMTE</name>
<evidence type="ECO:0000256" key="1">
    <source>
        <dbReference type="ARBA" id="ARBA00009437"/>
    </source>
</evidence>
<keyword evidence="2" id="KW-0805">Transcription regulation</keyword>
<accession>A0A076PL03</accession>
<sequence>MFDGIDVSTWKSPMELRQLRYFVDIAKTEHLTTSARNLFVTQSTLSHGLRQLEEELGMVLFERIGRGLKLSQAGVVFRNYAERALHEIEAGRMALADLSELQTGALTLGVIPTFLNTLVAPAVAAFTRAYPKVNVVVRELLAPPVEAGLLDGSLDLGVSFHPPQRTELEALPLFDERMMLLVNPSHALAGRRTLAVKSLADVPLALLPRSFYTRGLIDNGLRDAGVTPSLRVEMGSVESLIALCRWGDMATIVPERAAQQASDMVAIHLVGPQLVRTAGLLWRRGSHYSAAAREFAALLAPAARASLGREA</sequence>
<dbReference type="InterPro" id="IPR036388">
    <property type="entry name" value="WH-like_DNA-bd_sf"/>
</dbReference>
<dbReference type="GO" id="GO:0003677">
    <property type="term" value="F:DNA binding"/>
    <property type="evidence" value="ECO:0007669"/>
    <property type="project" value="UniProtKB-KW"/>
</dbReference>
<dbReference type="Proteomes" id="UP000028782">
    <property type="component" value="Chromosome"/>
</dbReference>